<reference evidence="12" key="1">
    <citation type="journal article" date="2015" name="Nature">
        <title>Complex archaea that bridge the gap between prokaryotes and eukaryotes.</title>
        <authorList>
            <person name="Spang A."/>
            <person name="Saw J.H."/>
            <person name="Jorgensen S.L."/>
            <person name="Zaremba-Niedzwiedzka K."/>
            <person name="Martijn J."/>
            <person name="Lind A.E."/>
            <person name="van Eijk R."/>
            <person name="Schleper C."/>
            <person name="Guy L."/>
            <person name="Ettema T.J."/>
        </authorList>
    </citation>
    <scope>NUCLEOTIDE SEQUENCE</scope>
</reference>
<dbReference type="InterPro" id="IPR008250">
    <property type="entry name" value="ATPase_P-typ_transduc_dom_A_sf"/>
</dbReference>
<evidence type="ECO:0000256" key="3">
    <source>
        <dbReference type="ARBA" id="ARBA00022553"/>
    </source>
</evidence>
<dbReference type="Pfam" id="PF00122">
    <property type="entry name" value="E1-E2_ATPase"/>
    <property type="match status" value="1"/>
</dbReference>
<name>A0A0F8ZG79_9ZZZZ</name>
<dbReference type="InterPro" id="IPR001757">
    <property type="entry name" value="P_typ_ATPase"/>
</dbReference>
<proteinExistence type="inferred from homology"/>
<feature type="non-terminal residue" evidence="12">
    <location>
        <position position="354"/>
    </location>
</feature>
<dbReference type="FunFam" id="2.70.150.10:FF:000042">
    <property type="entry name" value="Plasma membrane ATPase"/>
    <property type="match status" value="1"/>
</dbReference>
<comment type="subcellular location">
    <subcellularLocation>
        <location evidence="1">Membrane</location>
        <topology evidence="1">Multi-pass membrane protein</topology>
    </subcellularLocation>
</comment>
<dbReference type="InterPro" id="IPR059000">
    <property type="entry name" value="ATPase_P-type_domA"/>
</dbReference>
<keyword evidence="4 10" id="KW-0812">Transmembrane</keyword>
<protein>
    <recommendedName>
        <fullName evidence="11">P-type ATPase A domain-containing protein</fullName>
    </recommendedName>
</protein>
<evidence type="ECO:0000256" key="10">
    <source>
        <dbReference type="SAM" id="Phobius"/>
    </source>
</evidence>
<dbReference type="InterPro" id="IPR023214">
    <property type="entry name" value="HAD_sf"/>
</dbReference>
<dbReference type="GO" id="GO:0016020">
    <property type="term" value="C:membrane"/>
    <property type="evidence" value="ECO:0007669"/>
    <property type="project" value="UniProtKB-SubCell"/>
</dbReference>
<feature type="transmembrane region" description="Helical" evidence="10">
    <location>
        <begin position="236"/>
        <end position="257"/>
    </location>
</feature>
<dbReference type="SUPFAM" id="SSF81665">
    <property type="entry name" value="Calcium ATPase, transmembrane domain M"/>
    <property type="match status" value="1"/>
</dbReference>
<dbReference type="Gene3D" id="2.70.150.10">
    <property type="entry name" value="Calcium-transporting ATPase, cytoplasmic transduction domain A"/>
    <property type="match status" value="1"/>
</dbReference>
<dbReference type="InterPro" id="IPR018303">
    <property type="entry name" value="ATPase_P-typ_P_site"/>
</dbReference>
<evidence type="ECO:0000256" key="4">
    <source>
        <dbReference type="ARBA" id="ARBA00022692"/>
    </source>
</evidence>
<dbReference type="AlphaFoldDB" id="A0A0F8ZG79"/>
<evidence type="ECO:0000259" key="11">
    <source>
        <dbReference type="Pfam" id="PF00122"/>
    </source>
</evidence>
<dbReference type="PRINTS" id="PR00119">
    <property type="entry name" value="CATATPASE"/>
</dbReference>
<comment type="similarity">
    <text evidence="2">Belongs to the cation transport ATPase (P-type) (TC 3.A.3) family. Type IIIA subfamily.</text>
</comment>
<keyword evidence="8 10" id="KW-1133">Transmembrane helix</keyword>
<accession>A0A0F8ZG79</accession>
<comment type="caution">
    <text evidence="12">The sequence shown here is derived from an EMBL/GenBank/DDBJ whole genome shotgun (WGS) entry which is preliminary data.</text>
</comment>
<keyword evidence="3" id="KW-0597">Phosphoprotein</keyword>
<keyword evidence="5" id="KW-0547">Nucleotide-binding</keyword>
<evidence type="ECO:0000256" key="9">
    <source>
        <dbReference type="ARBA" id="ARBA00023136"/>
    </source>
</evidence>
<dbReference type="GO" id="GO:0005524">
    <property type="term" value="F:ATP binding"/>
    <property type="evidence" value="ECO:0007669"/>
    <property type="project" value="UniProtKB-KW"/>
</dbReference>
<evidence type="ECO:0000256" key="1">
    <source>
        <dbReference type="ARBA" id="ARBA00004141"/>
    </source>
</evidence>
<dbReference type="InterPro" id="IPR023298">
    <property type="entry name" value="ATPase_P-typ_TM_dom_sf"/>
</dbReference>
<evidence type="ECO:0000256" key="5">
    <source>
        <dbReference type="ARBA" id="ARBA00022741"/>
    </source>
</evidence>
<dbReference type="GO" id="GO:0016887">
    <property type="term" value="F:ATP hydrolysis activity"/>
    <property type="evidence" value="ECO:0007669"/>
    <property type="project" value="InterPro"/>
</dbReference>
<organism evidence="12">
    <name type="scientific">marine sediment metagenome</name>
    <dbReference type="NCBI Taxonomy" id="412755"/>
    <lineage>
        <taxon>unclassified sequences</taxon>
        <taxon>metagenomes</taxon>
        <taxon>ecological metagenomes</taxon>
    </lineage>
</organism>
<dbReference type="EMBL" id="LAZR01051518">
    <property type="protein sequence ID" value="KKK84980.1"/>
    <property type="molecule type" value="Genomic_DNA"/>
</dbReference>
<feature type="transmembrane region" description="Helical" evidence="10">
    <location>
        <begin position="269"/>
        <end position="296"/>
    </location>
</feature>
<evidence type="ECO:0000256" key="2">
    <source>
        <dbReference type="ARBA" id="ARBA00008804"/>
    </source>
</evidence>
<gene>
    <name evidence="12" type="ORF">LCGC14_2777890</name>
</gene>
<evidence type="ECO:0000256" key="8">
    <source>
        <dbReference type="ARBA" id="ARBA00022989"/>
    </source>
</evidence>
<dbReference type="InterPro" id="IPR023299">
    <property type="entry name" value="ATPase_P-typ_cyto_dom_N"/>
</dbReference>
<dbReference type="SUPFAM" id="SSF81653">
    <property type="entry name" value="Calcium ATPase, transduction domain A"/>
    <property type="match status" value="1"/>
</dbReference>
<feature type="domain" description="P-type ATPase A" evidence="11">
    <location>
        <begin position="123"/>
        <end position="220"/>
    </location>
</feature>
<sequence length="354" mass="38856">MWDRLVSMFSLKRICTIRADFLRGRRVLSDERFLSQLGCAQTDIGRVSLLIRRVFGKICGVAPEMIFPSDDPMRLQSIMDWGQGYGWLFLNYRHWDPFEFDIEFWDEFKADNAITALKSKLALHARTMRDGAFSEIPAADLVPGDMIHVRLGDVVPADAKILSGTNITVDQAALTGESLPVEKESGDVLYSGSALQRGEAECIVYATGAHSFFGKTAKLVAETKVTSHYQKAVMKIGNFLIGISLVLMVVIVIASLYHHRPFIRTLEFVLVLAVAAIPVALPAVLSVTMVVGAMALSKAKAIVSRLVSIEEMAGMDVLCSDKTGTLTKNQLTLGETTLFADVDELQVLRDAALA</sequence>
<dbReference type="PROSITE" id="PS00154">
    <property type="entry name" value="ATPASE_E1_E2"/>
    <property type="match status" value="1"/>
</dbReference>
<dbReference type="Gene3D" id="1.20.1110.10">
    <property type="entry name" value="Calcium-transporting ATPase, transmembrane domain"/>
    <property type="match status" value="1"/>
</dbReference>
<evidence type="ECO:0000256" key="7">
    <source>
        <dbReference type="ARBA" id="ARBA00022967"/>
    </source>
</evidence>
<dbReference type="FunFam" id="3.40.50.1000:FF:000001">
    <property type="entry name" value="Phospholipid-transporting ATPase IC"/>
    <property type="match status" value="1"/>
</dbReference>
<keyword evidence="9 10" id="KW-0472">Membrane</keyword>
<keyword evidence="6" id="KW-0067">ATP-binding</keyword>
<dbReference type="Gene3D" id="3.40.50.1000">
    <property type="entry name" value="HAD superfamily/HAD-like"/>
    <property type="match status" value="1"/>
</dbReference>
<evidence type="ECO:0000256" key="6">
    <source>
        <dbReference type="ARBA" id="ARBA00022840"/>
    </source>
</evidence>
<dbReference type="Gene3D" id="3.40.1110.10">
    <property type="entry name" value="Calcium-transporting ATPase, cytoplasmic domain N"/>
    <property type="match status" value="1"/>
</dbReference>
<dbReference type="PANTHER" id="PTHR42861">
    <property type="entry name" value="CALCIUM-TRANSPORTING ATPASE"/>
    <property type="match status" value="1"/>
</dbReference>
<dbReference type="NCBIfam" id="TIGR01494">
    <property type="entry name" value="ATPase_P-type"/>
    <property type="match status" value="1"/>
</dbReference>
<keyword evidence="7" id="KW-1278">Translocase</keyword>
<evidence type="ECO:0000313" key="12">
    <source>
        <dbReference type="EMBL" id="KKK84980.1"/>
    </source>
</evidence>